<accession>A0AA88XGP2</accession>
<evidence type="ECO:0000259" key="1">
    <source>
        <dbReference type="Pfam" id="PF22938"/>
    </source>
</evidence>
<protein>
    <recommendedName>
        <fullName evidence="1">Integrase p58-like C-terminal domain-containing protein</fullName>
    </recommendedName>
</protein>
<keyword evidence="3" id="KW-1185">Reference proteome</keyword>
<reference evidence="2" key="1">
    <citation type="submission" date="2019-08" db="EMBL/GenBank/DDBJ databases">
        <title>The improved chromosome-level genome for the pearl oyster Pinctada fucata martensii using PacBio sequencing and Hi-C.</title>
        <authorList>
            <person name="Zheng Z."/>
        </authorList>
    </citation>
    <scope>NUCLEOTIDE SEQUENCE</scope>
    <source>
        <strain evidence="2">ZZ-2019</strain>
        <tissue evidence="2">Adductor muscle</tissue>
    </source>
</reference>
<dbReference type="AlphaFoldDB" id="A0AA88XGP2"/>
<dbReference type="EMBL" id="VSWD01000013">
    <property type="protein sequence ID" value="KAK3084183.1"/>
    <property type="molecule type" value="Genomic_DNA"/>
</dbReference>
<proteinExistence type="predicted"/>
<evidence type="ECO:0000313" key="3">
    <source>
        <dbReference type="Proteomes" id="UP001186944"/>
    </source>
</evidence>
<dbReference type="InterPro" id="IPR054465">
    <property type="entry name" value="Integrase_p58-like_C"/>
</dbReference>
<feature type="domain" description="Integrase p58-like C-terminal" evidence="1">
    <location>
        <begin position="97"/>
        <end position="130"/>
    </location>
</feature>
<organism evidence="2 3">
    <name type="scientific">Pinctada imbricata</name>
    <name type="common">Atlantic pearl-oyster</name>
    <name type="synonym">Pinctada martensii</name>
    <dbReference type="NCBI Taxonomy" id="66713"/>
    <lineage>
        <taxon>Eukaryota</taxon>
        <taxon>Metazoa</taxon>
        <taxon>Spiralia</taxon>
        <taxon>Lophotrochozoa</taxon>
        <taxon>Mollusca</taxon>
        <taxon>Bivalvia</taxon>
        <taxon>Autobranchia</taxon>
        <taxon>Pteriomorphia</taxon>
        <taxon>Pterioida</taxon>
        <taxon>Pterioidea</taxon>
        <taxon>Pteriidae</taxon>
        <taxon>Pinctada</taxon>
    </lineage>
</organism>
<gene>
    <name evidence="2" type="ORF">FSP39_009670</name>
</gene>
<dbReference type="Pfam" id="PF22938">
    <property type="entry name" value="Integrase_p58_C"/>
    <property type="match status" value="1"/>
</dbReference>
<sequence length="180" mass="21423">MLHGREARIPSDLLTERDSNDSNSYRYEAEYLRDLQEKLSEIHDIARETLKKSSERQKRNYDRIVRELNYDIGDLVRRSQPKIAKGTKQKLSQIWTGPWIIVKRLSEVLYQIKHSKNSKPVIIHADNLKPYKGTRTTGQELTEHCEKEANRKNKVYQIKVMSRNPYPCRVDQERYIKRPK</sequence>
<name>A0AA88XGP2_PINIB</name>
<dbReference type="Proteomes" id="UP001186944">
    <property type="component" value="Unassembled WGS sequence"/>
</dbReference>
<evidence type="ECO:0000313" key="2">
    <source>
        <dbReference type="EMBL" id="KAK3084183.1"/>
    </source>
</evidence>
<comment type="caution">
    <text evidence="2">The sequence shown here is derived from an EMBL/GenBank/DDBJ whole genome shotgun (WGS) entry which is preliminary data.</text>
</comment>